<evidence type="ECO:0000313" key="1">
    <source>
        <dbReference type="EMBL" id="KAJ3252326.1"/>
    </source>
</evidence>
<dbReference type="Proteomes" id="UP001210925">
    <property type="component" value="Unassembled WGS sequence"/>
</dbReference>
<protein>
    <submittedName>
        <fullName evidence="1">Uncharacterized protein</fullName>
    </submittedName>
</protein>
<proteinExistence type="predicted"/>
<reference evidence="1" key="1">
    <citation type="submission" date="2020-05" db="EMBL/GenBank/DDBJ databases">
        <title>Phylogenomic resolution of chytrid fungi.</title>
        <authorList>
            <person name="Stajich J.E."/>
            <person name="Amses K."/>
            <person name="Simmons R."/>
            <person name="Seto K."/>
            <person name="Myers J."/>
            <person name="Bonds A."/>
            <person name="Quandt C.A."/>
            <person name="Barry K."/>
            <person name="Liu P."/>
            <person name="Grigoriev I."/>
            <person name="Longcore J.E."/>
            <person name="James T.Y."/>
        </authorList>
    </citation>
    <scope>NUCLEOTIDE SEQUENCE</scope>
    <source>
        <strain evidence="1">PLAUS21</strain>
    </source>
</reference>
<gene>
    <name evidence="1" type="ORF">HK103_001632</name>
</gene>
<sequence length="153" mass="17428">MHLSFLLAPIYEPGRNDYLVVQGPATWPCLAYNHSTNPLNISEAINQTIQSPFLKYINIHIHHEKKISINFKNFLNKSEYKDQFVQAAEASVVSSVTTIQDRHPQQYFCILFEGLGNHTIDGPAFANVTHGRMSLDSTNPAYVTLRDEWFQCS</sequence>
<keyword evidence="2" id="KW-1185">Reference proteome</keyword>
<accession>A0AAD5UA59</accession>
<name>A0AAD5UA59_9FUNG</name>
<dbReference type="EMBL" id="JADGKB010000145">
    <property type="protein sequence ID" value="KAJ3252326.1"/>
    <property type="molecule type" value="Genomic_DNA"/>
</dbReference>
<evidence type="ECO:0000313" key="2">
    <source>
        <dbReference type="Proteomes" id="UP001210925"/>
    </source>
</evidence>
<comment type="caution">
    <text evidence="1">The sequence shown here is derived from an EMBL/GenBank/DDBJ whole genome shotgun (WGS) entry which is preliminary data.</text>
</comment>
<organism evidence="1 2">
    <name type="scientific">Boothiomyces macroporosus</name>
    <dbReference type="NCBI Taxonomy" id="261099"/>
    <lineage>
        <taxon>Eukaryota</taxon>
        <taxon>Fungi</taxon>
        <taxon>Fungi incertae sedis</taxon>
        <taxon>Chytridiomycota</taxon>
        <taxon>Chytridiomycota incertae sedis</taxon>
        <taxon>Chytridiomycetes</taxon>
        <taxon>Rhizophydiales</taxon>
        <taxon>Terramycetaceae</taxon>
        <taxon>Boothiomyces</taxon>
    </lineage>
</organism>
<dbReference type="AlphaFoldDB" id="A0AAD5UA59"/>